<keyword evidence="1" id="KW-1133">Transmembrane helix</keyword>
<organism evidence="2 3">
    <name type="scientific">Struthio camelus australis</name>
    <dbReference type="NCBI Taxonomy" id="441894"/>
    <lineage>
        <taxon>Eukaryota</taxon>
        <taxon>Metazoa</taxon>
        <taxon>Chordata</taxon>
        <taxon>Craniata</taxon>
        <taxon>Vertebrata</taxon>
        <taxon>Euteleostomi</taxon>
        <taxon>Archelosauria</taxon>
        <taxon>Archosauria</taxon>
        <taxon>Dinosauria</taxon>
        <taxon>Saurischia</taxon>
        <taxon>Theropoda</taxon>
        <taxon>Coelurosauria</taxon>
        <taxon>Aves</taxon>
        <taxon>Palaeognathae</taxon>
        <taxon>Struthioniformes</taxon>
        <taxon>Struthionidae</taxon>
        <taxon>Struthio</taxon>
    </lineage>
</organism>
<feature type="non-terminal residue" evidence="2">
    <location>
        <position position="83"/>
    </location>
</feature>
<gene>
    <name evidence="2" type="ORF">N308_12867</name>
</gene>
<dbReference type="AlphaFoldDB" id="A0A093JMG9"/>
<accession>A0A093JMG9</accession>
<reference evidence="2 3" key="1">
    <citation type="submission" date="2014-04" db="EMBL/GenBank/DDBJ databases">
        <title>Genome evolution of avian class.</title>
        <authorList>
            <person name="Zhang G."/>
            <person name="Li C."/>
        </authorList>
    </citation>
    <scope>NUCLEOTIDE SEQUENCE [LARGE SCALE GENOMIC DNA]</scope>
    <source>
        <strain evidence="2">BGI_N308</strain>
    </source>
</reference>
<evidence type="ECO:0000313" key="3">
    <source>
        <dbReference type="Proteomes" id="UP000053584"/>
    </source>
</evidence>
<name>A0A093JMG9_STRCA</name>
<feature type="transmembrane region" description="Helical" evidence="1">
    <location>
        <begin position="29"/>
        <end position="50"/>
    </location>
</feature>
<keyword evidence="3" id="KW-1185">Reference proteome</keyword>
<keyword evidence="1" id="KW-0472">Membrane</keyword>
<dbReference type="STRING" id="441894.ENSSCUP00000005130"/>
<evidence type="ECO:0000313" key="2">
    <source>
        <dbReference type="EMBL" id="KFV79929.1"/>
    </source>
</evidence>
<dbReference type="EMBL" id="KL206199">
    <property type="protein sequence ID" value="KFV79929.1"/>
    <property type="molecule type" value="Genomic_DNA"/>
</dbReference>
<dbReference type="Proteomes" id="UP000053584">
    <property type="component" value="Unassembled WGS sequence"/>
</dbReference>
<evidence type="ECO:0000256" key="1">
    <source>
        <dbReference type="SAM" id="Phobius"/>
    </source>
</evidence>
<protein>
    <submittedName>
        <fullName evidence="2">Uncharacterized protein</fullName>
    </submittedName>
</protein>
<feature type="non-terminal residue" evidence="2">
    <location>
        <position position="1"/>
    </location>
</feature>
<proteinExistence type="predicted"/>
<keyword evidence="1" id="KW-0812">Transmembrane</keyword>
<sequence>QTFSGQARAQLTPNDPPFPSFLSRSQMHFIIPVSMVGGVIACSAAAIWLYKKLGIKKEAMSMVQGLLYQQEGCQSNVCPMEII</sequence>